<protein>
    <recommendedName>
        <fullName evidence="2">Acyltransferase 3 domain-containing protein</fullName>
    </recommendedName>
</protein>
<dbReference type="InterPro" id="IPR002656">
    <property type="entry name" value="Acyl_transf_3_dom"/>
</dbReference>
<dbReference type="Pfam" id="PF01757">
    <property type="entry name" value="Acyl_transf_3"/>
    <property type="match status" value="1"/>
</dbReference>
<evidence type="ECO:0000259" key="2">
    <source>
        <dbReference type="Pfam" id="PF01757"/>
    </source>
</evidence>
<dbReference type="EMBL" id="ATFP01000025">
    <property type="protein sequence ID" value="EPH20321.1"/>
    <property type="molecule type" value="Genomic_DNA"/>
</dbReference>
<dbReference type="GO" id="GO:0016747">
    <property type="term" value="F:acyltransferase activity, transferring groups other than amino-acyl groups"/>
    <property type="evidence" value="ECO:0007669"/>
    <property type="project" value="InterPro"/>
</dbReference>
<accession>S3YFV3</accession>
<sequence length="178" mass="20798">MLEKKKGISLLISLCWATFTALTGLAEERIWNSFFLQYLWEFVLGMWLAKVYFENSENIKVPKVSVLLVTMIIGLGLTGIAGFVGGIWKSYNDIPSLIGYMSMALIFYQVGVKWLNKFFEYTNKISYEWYLVHILVFTIYFRFARGVLPFFVDWVILMFISYLVAIGYQILVNRFIKI</sequence>
<feature type="transmembrane region" description="Helical" evidence="1">
    <location>
        <begin position="127"/>
        <end position="144"/>
    </location>
</feature>
<keyword evidence="1" id="KW-1133">Transmembrane helix</keyword>
<evidence type="ECO:0000313" key="5">
    <source>
        <dbReference type="Proteomes" id="UP000014614"/>
    </source>
</evidence>
<evidence type="ECO:0000313" key="3">
    <source>
        <dbReference type="EMBL" id="EPH20321.1"/>
    </source>
</evidence>
<name>S3YFV3_BACSE</name>
<dbReference type="Proteomes" id="UP000014614">
    <property type="component" value="Unassembled WGS sequence"/>
</dbReference>
<feature type="transmembrane region" description="Helical" evidence="1">
    <location>
        <begin position="94"/>
        <end position="115"/>
    </location>
</feature>
<feature type="transmembrane region" description="Helical" evidence="1">
    <location>
        <begin position="150"/>
        <end position="172"/>
    </location>
</feature>
<dbReference type="RefSeq" id="WP_016661217.1">
    <property type="nucleotide sequence ID" value="NZ_KE340311.1"/>
</dbReference>
<feature type="transmembrane region" description="Helical" evidence="1">
    <location>
        <begin position="36"/>
        <end position="53"/>
    </location>
</feature>
<feature type="domain" description="Acyltransferase 3" evidence="2">
    <location>
        <begin position="4"/>
        <end position="166"/>
    </location>
</feature>
<feature type="transmembrane region" description="Helical" evidence="1">
    <location>
        <begin position="65"/>
        <end position="88"/>
    </location>
</feature>
<dbReference type="AlphaFoldDB" id="S3YFV3"/>
<organism evidence="4 5">
    <name type="scientific">Bacteroides stercoris CC31F</name>
    <dbReference type="NCBI Taxonomy" id="1073351"/>
    <lineage>
        <taxon>Bacteria</taxon>
        <taxon>Pseudomonadati</taxon>
        <taxon>Bacteroidota</taxon>
        <taxon>Bacteroidia</taxon>
        <taxon>Bacteroidales</taxon>
        <taxon>Bacteroidaceae</taxon>
        <taxon>Bacteroides</taxon>
    </lineage>
</organism>
<evidence type="ECO:0000313" key="4">
    <source>
        <dbReference type="EMBL" id="EPH21211.1"/>
    </source>
</evidence>
<dbReference type="OrthoDB" id="9806160at2"/>
<keyword evidence="1" id="KW-0812">Transmembrane</keyword>
<keyword evidence="1" id="KW-0472">Membrane</keyword>
<gene>
    <name evidence="4" type="ORF">HMPREF1181_00790</name>
    <name evidence="3" type="ORF">HMPREF1181_01957</name>
</gene>
<dbReference type="EMBL" id="ATFP01000013">
    <property type="protein sequence ID" value="EPH21211.1"/>
    <property type="molecule type" value="Genomic_DNA"/>
</dbReference>
<proteinExistence type="predicted"/>
<comment type="caution">
    <text evidence="4">The sequence shown here is derived from an EMBL/GenBank/DDBJ whole genome shotgun (WGS) entry which is preliminary data.</text>
</comment>
<dbReference type="HOGENOM" id="CLU_075060_0_0_10"/>
<reference evidence="4 5" key="1">
    <citation type="submission" date="2013-05" db="EMBL/GenBank/DDBJ databases">
        <title>The Genome Sequence of Bacteroides stercoris CC31F.</title>
        <authorList>
            <consortium name="The Broad Institute Genomics Platform"/>
            <person name="Earl A."/>
            <person name="Ward D."/>
            <person name="Feldgarden M."/>
            <person name="Gevers D."/>
            <person name="Oliphant K."/>
            <person name="Allen-Vercoe E."/>
            <person name="Walker B."/>
            <person name="Young S."/>
            <person name="Zeng Q."/>
            <person name="Gargeya S."/>
            <person name="Fitzgerald M."/>
            <person name="Haas B."/>
            <person name="Abouelleil A."/>
            <person name="Allen A.W."/>
            <person name="Alvarado L."/>
            <person name="Arachchi H.M."/>
            <person name="Berlin A.M."/>
            <person name="Chapman S.B."/>
            <person name="Gainer-Dewar J."/>
            <person name="Goldberg J."/>
            <person name="Griggs A."/>
            <person name="Gujja S."/>
            <person name="Hansen M."/>
            <person name="Howarth C."/>
            <person name="Imamovic A."/>
            <person name="Ireland A."/>
            <person name="Larimer J."/>
            <person name="McCowan C."/>
            <person name="Murphy C."/>
            <person name="Pearson M."/>
            <person name="Poon T.W."/>
            <person name="Priest M."/>
            <person name="Roberts A."/>
            <person name="Saif S."/>
            <person name="Shea T."/>
            <person name="Sisk P."/>
            <person name="Sykes S."/>
            <person name="Wortman J."/>
            <person name="Nusbaum C."/>
            <person name="Birren B."/>
        </authorList>
    </citation>
    <scope>NUCLEOTIDE SEQUENCE [LARGE SCALE GENOMIC DNA]</scope>
    <source>
        <strain evidence="4 5">CC31F</strain>
    </source>
</reference>
<evidence type="ECO:0000256" key="1">
    <source>
        <dbReference type="SAM" id="Phobius"/>
    </source>
</evidence>